<keyword evidence="2" id="KW-1185">Reference proteome</keyword>
<dbReference type="Proteomes" id="UP000015089">
    <property type="component" value="Segment"/>
</dbReference>
<gene>
    <name evidence="1" type="ORF">SmphiM12_125</name>
</gene>
<dbReference type="EMBL" id="KF381361">
    <property type="protein sequence ID" value="AGR47757.1"/>
    <property type="molecule type" value="Genomic_DNA"/>
</dbReference>
<dbReference type="GeneID" id="24422774"/>
<sequence length="671" mass="75203">MPNCRTIVFQIIGTIANDLNITFGSTGCGVIPTHNETTTSITINPPGKNAIHFQTKFCRRGMVYCEHTADFGIRSERLTSHGRRKTCVVQCTRGKISCRAGSRNRSKTKVCACASRRIRASTAIINRKRDCGVKSDTTGDHQRCKDTIVATYNFIGVNGNVDTGIQSNLKCVVGGCWGDVARRCQSDRSRRNFARERLTRHRRRQPSIRKRTGEVSRVQIVRTVLTFEKIGIKTGAVAVIALVIDRLPIATRTDRKGANVRVVKTSKTNDAGTRGRARVGGTSLNVQLTARYDHPPNSIGVGFFQLIMGSRAGLVHHRSKCRRVHRRDVCRRKLIRCVTERICVAGRNDVTRHLSGDRQGIGCRIADGRVAVKERDLLNSEEFGDGRVDRKCLIGCQRGNTLNHQIASNKDVFSDIQRVGADVVGNRQIAVDRQICIDRDRVRSQRRDRRRIRSQCRHCAGFYRSSVSRQGPNIGGRNGCRVRCERVGRQRCDRCRIRSQGVVDNRCDRCRVRSQCSDVRRVRIQCVDVGGCKHRKVICLRSVSKQIARVGVRHEDVRVSCGIRAQTYRCVCLRIGVGRNDHCRGNTHGAAAKFRSNKHASRQHTFDVCVAGCRGPIGGIGLRNRSRCNNSRTHVRNDSVHLVNKRGKGIAIYFNICADVRRFGHLLINSC</sequence>
<protein>
    <submittedName>
        <fullName evidence="1">Uncharacterized protein</fullName>
    </submittedName>
</protein>
<proteinExistence type="predicted"/>
<accession>S5MV54</accession>
<reference evidence="1 2" key="1">
    <citation type="journal article" date="2014" name="Virology">
        <title>The genome, proteome and phylogenetic analysis of Sinorhizobium meliloti phage PhiM12, the founder of a new group of T4-superfamily phages.</title>
        <authorList>
            <person name="Brewer T.E."/>
            <person name="Elizabeth Stroupe M."/>
            <person name="Jones K.M."/>
        </authorList>
    </citation>
    <scope>NUCLEOTIDE SEQUENCE [LARGE SCALE GENOMIC DNA]</scope>
</reference>
<reference evidence="1 2" key="2">
    <citation type="journal article" date="2014" name="Virology">
        <title>The structure of Sinorhizobium meliloti phage PhiM12, which has a novel T=19l triangulation number and is the founder of a new group of T4-superfamily phages.</title>
        <authorList>
            <person name="Stroupe M.E."/>
            <person name="Brewer T.E."/>
            <person name="Sousa D.R."/>
            <person name="Jones K.M."/>
        </authorList>
    </citation>
    <scope>NUCLEOTIDE SEQUENCE [LARGE SCALE GENOMIC DNA]</scope>
</reference>
<dbReference type="RefSeq" id="YP_009143018.1">
    <property type="nucleotide sequence ID" value="NC_027204.1"/>
</dbReference>
<name>S5MV54_9CAUD</name>
<evidence type="ECO:0000313" key="2">
    <source>
        <dbReference type="Proteomes" id="UP000015089"/>
    </source>
</evidence>
<evidence type="ECO:0000313" key="1">
    <source>
        <dbReference type="EMBL" id="AGR47757.1"/>
    </source>
</evidence>
<organism evidence="1 2">
    <name type="scientific">Sinorhizobium phage phiM12</name>
    <dbReference type="NCBI Taxonomy" id="1357423"/>
    <lineage>
        <taxon>Viruses</taxon>
        <taxon>Duplodnaviria</taxon>
        <taxon>Heunggongvirae</taxon>
        <taxon>Uroviricota</taxon>
        <taxon>Caudoviricetes</taxon>
        <taxon>Emdodecavirus</taxon>
        <taxon>Emdodecavirus M12</taxon>
    </lineage>
</organism>
<dbReference type="KEGG" id="vg:24422774"/>